<dbReference type="Proteomes" id="UP000265520">
    <property type="component" value="Unassembled WGS sequence"/>
</dbReference>
<evidence type="ECO:0000313" key="2">
    <source>
        <dbReference type="Proteomes" id="UP000265520"/>
    </source>
</evidence>
<comment type="caution">
    <text evidence="1">The sequence shown here is derived from an EMBL/GenBank/DDBJ whole genome shotgun (WGS) entry which is preliminary data.</text>
</comment>
<proteinExistence type="predicted"/>
<feature type="non-terminal residue" evidence="1">
    <location>
        <position position="58"/>
    </location>
</feature>
<keyword evidence="2" id="KW-1185">Reference proteome</keyword>
<accession>A0A392U209</accession>
<dbReference type="EMBL" id="LXQA010716738">
    <property type="protein sequence ID" value="MCI67419.1"/>
    <property type="molecule type" value="Genomic_DNA"/>
</dbReference>
<protein>
    <submittedName>
        <fullName evidence="1">Uncharacterized protein</fullName>
    </submittedName>
</protein>
<reference evidence="1 2" key="1">
    <citation type="journal article" date="2018" name="Front. Plant Sci.">
        <title>Red Clover (Trifolium pratense) and Zigzag Clover (T. medium) - A Picture of Genomic Similarities and Differences.</title>
        <authorList>
            <person name="Dluhosova J."/>
            <person name="Istvanek J."/>
            <person name="Nedelnik J."/>
            <person name="Repkova J."/>
        </authorList>
    </citation>
    <scope>NUCLEOTIDE SEQUENCE [LARGE SCALE GENOMIC DNA]</scope>
    <source>
        <strain evidence="2">cv. 10/8</strain>
        <tissue evidence="1">Leaf</tissue>
    </source>
</reference>
<name>A0A392U209_9FABA</name>
<organism evidence="1 2">
    <name type="scientific">Trifolium medium</name>
    <dbReference type="NCBI Taxonomy" id="97028"/>
    <lineage>
        <taxon>Eukaryota</taxon>
        <taxon>Viridiplantae</taxon>
        <taxon>Streptophyta</taxon>
        <taxon>Embryophyta</taxon>
        <taxon>Tracheophyta</taxon>
        <taxon>Spermatophyta</taxon>
        <taxon>Magnoliopsida</taxon>
        <taxon>eudicotyledons</taxon>
        <taxon>Gunneridae</taxon>
        <taxon>Pentapetalae</taxon>
        <taxon>rosids</taxon>
        <taxon>fabids</taxon>
        <taxon>Fabales</taxon>
        <taxon>Fabaceae</taxon>
        <taxon>Papilionoideae</taxon>
        <taxon>50 kb inversion clade</taxon>
        <taxon>NPAAA clade</taxon>
        <taxon>Hologalegina</taxon>
        <taxon>IRL clade</taxon>
        <taxon>Trifolieae</taxon>
        <taxon>Trifolium</taxon>
    </lineage>
</organism>
<evidence type="ECO:0000313" key="1">
    <source>
        <dbReference type="EMBL" id="MCI67419.1"/>
    </source>
</evidence>
<sequence>MYLPPEPPDVVTIPLRQFSATVNTSMLLPRRVTTTIKKTPVTIPPLEPPDVVALCPPR</sequence>
<dbReference type="AlphaFoldDB" id="A0A392U209"/>